<gene>
    <name evidence="2" type="ORF">SAMN06269185_2459</name>
</gene>
<feature type="transmembrane region" description="Helical" evidence="1">
    <location>
        <begin position="30"/>
        <end position="51"/>
    </location>
</feature>
<accession>A0A285P0S7</accession>
<dbReference type="RefSeq" id="WP_143824955.1">
    <property type="nucleotide sequence ID" value="NZ_OBEJ01000003.1"/>
</dbReference>
<dbReference type="Proteomes" id="UP000219453">
    <property type="component" value="Unassembled WGS sequence"/>
</dbReference>
<proteinExistence type="predicted"/>
<protein>
    <submittedName>
        <fullName evidence="2">Uncharacterized protein</fullName>
    </submittedName>
</protein>
<evidence type="ECO:0000313" key="2">
    <source>
        <dbReference type="EMBL" id="SNZ15329.1"/>
    </source>
</evidence>
<dbReference type="OrthoDB" id="320072at2157"/>
<name>A0A285P0S7_NATPI</name>
<keyword evidence="3" id="KW-1185">Reference proteome</keyword>
<sequence length="103" mass="10798">MSLVAVDPALAQTSGEAFCETDMALTIKNIFSIIQFGGPLIGAVVALGTTVTMTTVRRADLKKEMKEARNQAVLWGIIVAPLGTAIVQFILNNVVVGATSCGF</sequence>
<evidence type="ECO:0000313" key="3">
    <source>
        <dbReference type="Proteomes" id="UP000219453"/>
    </source>
</evidence>
<reference evidence="2 3" key="1">
    <citation type="submission" date="2017-09" db="EMBL/GenBank/DDBJ databases">
        <authorList>
            <person name="Ehlers B."/>
            <person name="Leendertz F.H."/>
        </authorList>
    </citation>
    <scope>NUCLEOTIDE SEQUENCE [LARGE SCALE GENOMIC DNA]</scope>
    <source>
        <strain evidence="2 3">DSM 27208</strain>
    </source>
</reference>
<keyword evidence="1" id="KW-0472">Membrane</keyword>
<organism evidence="2 3">
    <name type="scientific">Natronoarchaeum philippinense</name>
    <dbReference type="NCBI Taxonomy" id="558529"/>
    <lineage>
        <taxon>Archaea</taxon>
        <taxon>Methanobacteriati</taxon>
        <taxon>Methanobacteriota</taxon>
        <taxon>Stenosarchaea group</taxon>
        <taxon>Halobacteria</taxon>
        <taxon>Halobacteriales</taxon>
        <taxon>Natronoarchaeaceae</taxon>
    </lineage>
</organism>
<feature type="transmembrane region" description="Helical" evidence="1">
    <location>
        <begin position="72"/>
        <end position="91"/>
    </location>
</feature>
<evidence type="ECO:0000256" key="1">
    <source>
        <dbReference type="SAM" id="Phobius"/>
    </source>
</evidence>
<keyword evidence="1" id="KW-1133">Transmembrane helix</keyword>
<keyword evidence="1" id="KW-0812">Transmembrane</keyword>
<dbReference type="EMBL" id="OBEJ01000003">
    <property type="protein sequence ID" value="SNZ15329.1"/>
    <property type="molecule type" value="Genomic_DNA"/>
</dbReference>
<dbReference type="AlphaFoldDB" id="A0A285P0S7"/>